<accession>A0ABS9PZ74</accession>
<dbReference type="InterPro" id="IPR049790">
    <property type="entry name" value="Rv3655c/TadE"/>
</dbReference>
<evidence type="ECO:0000313" key="3">
    <source>
        <dbReference type="Proteomes" id="UP001521931"/>
    </source>
</evidence>
<dbReference type="EMBL" id="JAKRCV010000006">
    <property type="protein sequence ID" value="MCG7320942.1"/>
    <property type="molecule type" value="Genomic_DNA"/>
</dbReference>
<name>A0ABS9PZ74_9MICO</name>
<evidence type="ECO:0000313" key="2">
    <source>
        <dbReference type="EMBL" id="MCG7320942.1"/>
    </source>
</evidence>
<dbReference type="NCBIfam" id="NF041390">
    <property type="entry name" value="TadE_Rv3655c"/>
    <property type="match status" value="1"/>
</dbReference>
<gene>
    <name evidence="2" type="ORF">MHL29_03405</name>
</gene>
<feature type="region of interest" description="Disordered" evidence="1">
    <location>
        <begin position="102"/>
        <end position="124"/>
    </location>
</feature>
<proteinExistence type="predicted"/>
<protein>
    <submittedName>
        <fullName evidence="2">Pilus assembly protein TadE</fullName>
    </submittedName>
</protein>
<dbReference type="RefSeq" id="WP_019286534.1">
    <property type="nucleotide sequence ID" value="NZ_DAMCTM010000001.1"/>
</dbReference>
<reference evidence="2 3" key="1">
    <citation type="submission" date="2022-02" db="EMBL/GenBank/DDBJ databases">
        <title>Uncovering new skin microbiome diversity through culturing and metagenomics.</title>
        <authorList>
            <person name="Conlan S."/>
            <person name="Deming C."/>
            <person name="Nisc Comparative Sequencing Program N."/>
            <person name="Segre J.A."/>
        </authorList>
    </citation>
    <scope>NUCLEOTIDE SEQUENCE [LARGE SCALE GENOMIC DNA]</scope>
    <source>
        <strain evidence="2 3">ACRQZ</strain>
    </source>
</reference>
<sequence length="124" mass="12024">MVTTELAVGTLSVALCLAIGLHAVALGIDEVRCVDAAHVAARSAARGDGADVVLGLARRLAPAGSSVGSGVGAGLVTVRVRAPRRGLARLLPGVPAPSAEATVPVEVGAGEEGAGEQGSADVGR</sequence>
<organism evidence="2 3">
    <name type="scientific">Arsenicicoccus bolidensis</name>
    <dbReference type="NCBI Taxonomy" id="229480"/>
    <lineage>
        <taxon>Bacteria</taxon>
        <taxon>Bacillati</taxon>
        <taxon>Actinomycetota</taxon>
        <taxon>Actinomycetes</taxon>
        <taxon>Micrococcales</taxon>
        <taxon>Intrasporangiaceae</taxon>
        <taxon>Arsenicicoccus</taxon>
    </lineage>
</organism>
<comment type="caution">
    <text evidence="2">The sequence shown here is derived from an EMBL/GenBank/DDBJ whole genome shotgun (WGS) entry which is preliminary data.</text>
</comment>
<evidence type="ECO:0000256" key="1">
    <source>
        <dbReference type="SAM" id="MobiDB-lite"/>
    </source>
</evidence>
<dbReference type="Proteomes" id="UP001521931">
    <property type="component" value="Unassembled WGS sequence"/>
</dbReference>
<keyword evidence="3" id="KW-1185">Reference proteome</keyword>